<evidence type="ECO:0000256" key="1">
    <source>
        <dbReference type="ARBA" id="ARBA00022553"/>
    </source>
</evidence>
<feature type="modified residue" description="4-aspartylphosphate" evidence="2">
    <location>
        <position position="57"/>
    </location>
</feature>
<dbReference type="Pfam" id="PF00072">
    <property type="entry name" value="Response_reg"/>
    <property type="match status" value="1"/>
</dbReference>
<dbReference type="GO" id="GO:0000160">
    <property type="term" value="P:phosphorelay signal transduction system"/>
    <property type="evidence" value="ECO:0007669"/>
    <property type="project" value="InterPro"/>
</dbReference>
<dbReference type="Gene3D" id="3.40.50.2300">
    <property type="match status" value="1"/>
</dbReference>
<dbReference type="InterPro" id="IPR001789">
    <property type="entry name" value="Sig_transdc_resp-reg_receiver"/>
</dbReference>
<name>A0A2A4I2I2_9SPHN</name>
<dbReference type="InterPro" id="IPR050595">
    <property type="entry name" value="Bact_response_regulator"/>
</dbReference>
<dbReference type="RefSeq" id="WP_066489978.1">
    <property type="nucleotide sequence ID" value="NZ_JAIEOT010000014.1"/>
</dbReference>
<keyword evidence="5" id="KW-1185">Reference proteome</keyword>
<sequence>MIPTRILYVDDDPDIRHIVELSLALDPSLQIRAAASGEEALAVIDDGAPPPQVVLVDMMMPGMDGLALLERLRERPATATVPVVFMTARGRQADLDRYHAAGAAGVIVKPFDPLTLADRIRGLMAASES</sequence>
<dbReference type="SUPFAM" id="SSF52172">
    <property type="entry name" value="CheY-like"/>
    <property type="match status" value="1"/>
</dbReference>
<organism evidence="4 5">
    <name type="scientific">Sphingomonas ginsenosidimutans</name>
    <dbReference type="NCBI Taxonomy" id="862134"/>
    <lineage>
        <taxon>Bacteria</taxon>
        <taxon>Pseudomonadati</taxon>
        <taxon>Pseudomonadota</taxon>
        <taxon>Alphaproteobacteria</taxon>
        <taxon>Sphingomonadales</taxon>
        <taxon>Sphingomonadaceae</taxon>
        <taxon>Sphingomonas</taxon>
    </lineage>
</organism>
<dbReference type="PANTHER" id="PTHR44591">
    <property type="entry name" value="STRESS RESPONSE REGULATOR PROTEIN 1"/>
    <property type="match status" value="1"/>
</dbReference>
<dbReference type="PANTHER" id="PTHR44591:SF3">
    <property type="entry name" value="RESPONSE REGULATORY DOMAIN-CONTAINING PROTEIN"/>
    <property type="match status" value="1"/>
</dbReference>
<dbReference type="SMART" id="SM00448">
    <property type="entry name" value="REC"/>
    <property type="match status" value="1"/>
</dbReference>
<dbReference type="Proteomes" id="UP000218784">
    <property type="component" value="Unassembled WGS sequence"/>
</dbReference>
<reference evidence="4 5" key="1">
    <citation type="submission" date="2017-09" db="EMBL/GenBank/DDBJ databases">
        <title>Sphingomonas ginsenosidimutans KACC 14949, whole genome shotgun sequence.</title>
        <authorList>
            <person name="Feng G."/>
            <person name="Zhu H."/>
        </authorList>
    </citation>
    <scope>NUCLEOTIDE SEQUENCE [LARGE SCALE GENOMIC DNA]</scope>
    <source>
        <strain evidence="4 5">KACC 14949</strain>
    </source>
</reference>
<accession>A0A2A4I2I2</accession>
<proteinExistence type="predicted"/>
<feature type="domain" description="Response regulatory" evidence="3">
    <location>
        <begin position="5"/>
        <end position="124"/>
    </location>
</feature>
<dbReference type="InterPro" id="IPR011006">
    <property type="entry name" value="CheY-like_superfamily"/>
</dbReference>
<dbReference type="PROSITE" id="PS50110">
    <property type="entry name" value="RESPONSE_REGULATORY"/>
    <property type="match status" value="1"/>
</dbReference>
<gene>
    <name evidence="4" type="ORF">COA17_03300</name>
</gene>
<dbReference type="EMBL" id="NWVD01000001">
    <property type="protein sequence ID" value="PCG10463.1"/>
    <property type="molecule type" value="Genomic_DNA"/>
</dbReference>
<dbReference type="AlphaFoldDB" id="A0A2A4I2I2"/>
<protein>
    <submittedName>
        <fullName evidence="4">Response regulator</fullName>
    </submittedName>
</protein>
<evidence type="ECO:0000313" key="5">
    <source>
        <dbReference type="Proteomes" id="UP000218784"/>
    </source>
</evidence>
<keyword evidence="1 2" id="KW-0597">Phosphoprotein</keyword>
<evidence type="ECO:0000256" key="2">
    <source>
        <dbReference type="PROSITE-ProRule" id="PRU00169"/>
    </source>
</evidence>
<evidence type="ECO:0000313" key="4">
    <source>
        <dbReference type="EMBL" id="PCG10463.1"/>
    </source>
</evidence>
<comment type="caution">
    <text evidence="4">The sequence shown here is derived from an EMBL/GenBank/DDBJ whole genome shotgun (WGS) entry which is preliminary data.</text>
</comment>
<evidence type="ECO:0000259" key="3">
    <source>
        <dbReference type="PROSITE" id="PS50110"/>
    </source>
</evidence>